<dbReference type="InterPro" id="IPR013785">
    <property type="entry name" value="Aldolase_TIM"/>
</dbReference>
<feature type="domain" description="Radical SAM core" evidence="12">
    <location>
        <begin position="88"/>
        <end position="320"/>
    </location>
</feature>
<evidence type="ECO:0000256" key="5">
    <source>
        <dbReference type="ARBA" id="ARBA00022552"/>
    </source>
</evidence>
<dbReference type="GO" id="GO:0030488">
    <property type="term" value="P:tRNA methylation"/>
    <property type="evidence" value="ECO:0007669"/>
    <property type="project" value="InterPro"/>
</dbReference>
<evidence type="ECO:0000256" key="11">
    <source>
        <dbReference type="ARBA" id="ARBA00023014"/>
    </source>
</evidence>
<evidence type="ECO:0000256" key="1">
    <source>
        <dbReference type="ARBA" id="ARBA00001966"/>
    </source>
</evidence>
<dbReference type="PANTHER" id="PTHR30544">
    <property type="entry name" value="23S RRNA METHYLTRANSFERASE"/>
    <property type="match status" value="1"/>
</dbReference>
<comment type="caution">
    <text evidence="13">The sequence shown here is derived from an EMBL/GenBank/DDBJ whole genome shotgun (WGS) entry which is preliminary data.</text>
</comment>
<sequence length="333" mass="37744">MNINNFYEILKSEPSYRLKQAQQLLFGDLISDWSQASNLPLALREKLNQECPLAIKSKVLTARDKKSFKALITLEDGAKIETVLMRHKEGRDTICLSSQVGCPLGCTFCATGASGFEKSLNKNEILEQAIFWARYLKTNFKAKITNVVFMGMGEPFLNYDQVMSAIRTLNDVDGLHIGARHISISTSGLVDGIKRLAKEKLQINLAISLHSANDKIRTDLMPVNKKNPLVQLLRAVDYYIEKTNRQVMFEYMLMKGINDSNEAAERLAVIMDKPLYVVNLMNYNETSVFKPVNEKIFKNFEKILQKRKIKVTSRYRFGSDIEAACGQLAARSK</sequence>
<evidence type="ECO:0000256" key="8">
    <source>
        <dbReference type="ARBA" id="ARBA00022691"/>
    </source>
</evidence>
<evidence type="ECO:0000259" key="12">
    <source>
        <dbReference type="PROSITE" id="PS51918"/>
    </source>
</evidence>
<dbReference type="GO" id="GO:0046872">
    <property type="term" value="F:metal ion binding"/>
    <property type="evidence" value="ECO:0007669"/>
    <property type="project" value="UniProtKB-KW"/>
</dbReference>
<dbReference type="SFLD" id="SFLDS00029">
    <property type="entry name" value="Radical_SAM"/>
    <property type="match status" value="1"/>
</dbReference>
<dbReference type="AlphaFoldDB" id="A0A2M6WN87"/>
<dbReference type="EMBL" id="PFAQ01000062">
    <property type="protein sequence ID" value="PIT94249.1"/>
    <property type="molecule type" value="Genomic_DNA"/>
</dbReference>
<evidence type="ECO:0000256" key="10">
    <source>
        <dbReference type="ARBA" id="ARBA00023004"/>
    </source>
</evidence>
<evidence type="ECO:0000256" key="3">
    <source>
        <dbReference type="ARBA" id="ARBA00022485"/>
    </source>
</evidence>
<reference evidence="14" key="1">
    <citation type="submission" date="2017-09" db="EMBL/GenBank/DDBJ databases">
        <title>Depth-based differentiation of microbial function through sediment-hosted aquifers and enrichment of novel symbionts in the deep terrestrial subsurface.</title>
        <authorList>
            <person name="Probst A.J."/>
            <person name="Ladd B."/>
            <person name="Jarett J.K."/>
            <person name="Geller-Mcgrath D.E."/>
            <person name="Sieber C.M.K."/>
            <person name="Emerson J.B."/>
            <person name="Anantharaman K."/>
            <person name="Thomas B.C."/>
            <person name="Malmstrom R."/>
            <person name="Stieglmeier M."/>
            <person name="Klingl A."/>
            <person name="Woyke T."/>
            <person name="Ryan C.M."/>
            <person name="Banfield J.F."/>
        </authorList>
    </citation>
    <scope>NUCLEOTIDE SEQUENCE [LARGE SCALE GENOMIC DNA]</scope>
</reference>
<dbReference type="InterPro" id="IPR007197">
    <property type="entry name" value="rSAM"/>
</dbReference>
<dbReference type="InterPro" id="IPR027492">
    <property type="entry name" value="RNA_MTrfase_RlmN"/>
</dbReference>
<keyword evidence="9" id="KW-0479">Metal-binding</keyword>
<dbReference type="InterPro" id="IPR004383">
    <property type="entry name" value="rRNA_lsu_MTrfase_RlmN/Cfr"/>
</dbReference>
<evidence type="ECO:0000313" key="14">
    <source>
        <dbReference type="Proteomes" id="UP000228900"/>
    </source>
</evidence>
<dbReference type="InterPro" id="IPR040072">
    <property type="entry name" value="Methyltransferase_A"/>
</dbReference>
<keyword evidence="5" id="KW-0698">rRNA processing</keyword>
<comment type="cofactor">
    <cofactor evidence="1">
        <name>[4Fe-4S] cluster</name>
        <dbReference type="ChEBI" id="CHEBI:49883"/>
    </cofactor>
</comment>
<evidence type="ECO:0000256" key="9">
    <source>
        <dbReference type="ARBA" id="ARBA00022723"/>
    </source>
</evidence>
<evidence type="ECO:0000313" key="13">
    <source>
        <dbReference type="EMBL" id="PIT94249.1"/>
    </source>
</evidence>
<dbReference type="Pfam" id="PF04055">
    <property type="entry name" value="Radical_SAM"/>
    <property type="match status" value="1"/>
</dbReference>
<dbReference type="SFLD" id="SFLDG01062">
    <property type="entry name" value="methyltransferase_(Class_A)"/>
    <property type="match status" value="1"/>
</dbReference>
<keyword evidence="6 13" id="KW-0489">Methyltransferase</keyword>
<dbReference type="GO" id="GO:0005737">
    <property type="term" value="C:cytoplasm"/>
    <property type="evidence" value="ECO:0007669"/>
    <property type="project" value="UniProtKB-SubCell"/>
</dbReference>
<proteinExistence type="predicted"/>
<keyword evidence="4" id="KW-0963">Cytoplasm</keyword>
<dbReference type="CDD" id="cd01335">
    <property type="entry name" value="Radical_SAM"/>
    <property type="match status" value="1"/>
</dbReference>
<dbReference type="GO" id="GO:0070475">
    <property type="term" value="P:rRNA base methylation"/>
    <property type="evidence" value="ECO:0007669"/>
    <property type="project" value="InterPro"/>
</dbReference>
<evidence type="ECO:0000256" key="4">
    <source>
        <dbReference type="ARBA" id="ARBA00022490"/>
    </source>
</evidence>
<dbReference type="FunFam" id="3.20.20.70:FF:000014">
    <property type="entry name" value="Probable dual-specificity RNA methyltransferase RlmN"/>
    <property type="match status" value="1"/>
</dbReference>
<dbReference type="Gene3D" id="1.10.150.530">
    <property type="match status" value="1"/>
</dbReference>
<dbReference type="GO" id="GO:0051539">
    <property type="term" value="F:4 iron, 4 sulfur cluster binding"/>
    <property type="evidence" value="ECO:0007669"/>
    <property type="project" value="UniProtKB-KW"/>
</dbReference>
<name>A0A2M6WN87_9BACT</name>
<dbReference type="SFLD" id="SFLDF00275">
    <property type="entry name" value="adenosine_C2_methyltransferase"/>
    <property type="match status" value="1"/>
</dbReference>
<dbReference type="NCBIfam" id="TIGR00048">
    <property type="entry name" value="rRNA_mod_RlmN"/>
    <property type="match status" value="1"/>
</dbReference>
<accession>A0A2M6WN87</accession>
<evidence type="ECO:0000256" key="6">
    <source>
        <dbReference type="ARBA" id="ARBA00022603"/>
    </source>
</evidence>
<keyword evidence="8" id="KW-0949">S-adenosyl-L-methionine</keyword>
<gene>
    <name evidence="13" type="primary">rlmN</name>
    <name evidence="13" type="ORF">COT98_04525</name>
</gene>
<dbReference type="PANTHER" id="PTHR30544:SF5">
    <property type="entry name" value="RADICAL SAM CORE DOMAIN-CONTAINING PROTEIN"/>
    <property type="match status" value="1"/>
</dbReference>
<organism evidence="13 14">
    <name type="scientific">Candidatus Falkowbacteria bacterium CG10_big_fil_rev_8_21_14_0_10_39_9</name>
    <dbReference type="NCBI Taxonomy" id="1974566"/>
    <lineage>
        <taxon>Bacteria</taxon>
        <taxon>Candidatus Falkowiibacteriota</taxon>
    </lineage>
</organism>
<keyword evidence="10" id="KW-0408">Iron</keyword>
<protein>
    <submittedName>
        <fullName evidence="13">23S rRNA (Adenine(2503)-C(2))-methyltransferase RlmN</fullName>
    </submittedName>
</protein>
<dbReference type="PIRSF" id="PIRSF006004">
    <property type="entry name" value="CHP00048"/>
    <property type="match status" value="1"/>
</dbReference>
<keyword evidence="3" id="KW-0004">4Fe-4S</keyword>
<dbReference type="GO" id="GO:0008173">
    <property type="term" value="F:RNA methyltransferase activity"/>
    <property type="evidence" value="ECO:0007669"/>
    <property type="project" value="InterPro"/>
</dbReference>
<dbReference type="SUPFAM" id="SSF102114">
    <property type="entry name" value="Radical SAM enzymes"/>
    <property type="match status" value="1"/>
</dbReference>
<comment type="subcellular location">
    <subcellularLocation>
        <location evidence="2">Cytoplasm</location>
    </subcellularLocation>
</comment>
<dbReference type="InterPro" id="IPR058240">
    <property type="entry name" value="rSAM_sf"/>
</dbReference>
<dbReference type="PROSITE" id="PS51918">
    <property type="entry name" value="RADICAL_SAM"/>
    <property type="match status" value="1"/>
</dbReference>
<keyword evidence="7 13" id="KW-0808">Transferase</keyword>
<dbReference type="Gene3D" id="3.20.20.70">
    <property type="entry name" value="Aldolase class I"/>
    <property type="match status" value="1"/>
</dbReference>
<evidence type="ECO:0000256" key="7">
    <source>
        <dbReference type="ARBA" id="ARBA00022679"/>
    </source>
</evidence>
<keyword evidence="11" id="KW-0411">Iron-sulfur</keyword>
<evidence type="ECO:0000256" key="2">
    <source>
        <dbReference type="ARBA" id="ARBA00004496"/>
    </source>
</evidence>
<dbReference type="Proteomes" id="UP000228900">
    <property type="component" value="Unassembled WGS sequence"/>
</dbReference>